<gene>
    <name evidence="2" type="ORF">Cvel_15560</name>
</gene>
<reference evidence="2" key="1">
    <citation type="submission" date="2014-11" db="EMBL/GenBank/DDBJ databases">
        <authorList>
            <person name="Otto D Thomas"/>
            <person name="Naeem Raeece"/>
        </authorList>
    </citation>
    <scope>NUCLEOTIDE SEQUENCE</scope>
</reference>
<sequence>MTTYSIKHKQDPDLNLTVGEAVLQRYGYFSSSILKGAFGGDGGAPSSFEFDNEVVDRDVMEILFSEWELTVITHTNQKNFCRIVKAIDYLSFKDERMLTQLSDRISPFVADEPCCRAFLRLVLERPGVAKMVNLGPRLKGAIASMVPRCLEEFVALLKRGHGGKDFDCLGMKIVWNLCTQIERGAVSLSLPEFVKLLCALCGEAPDLPAALSLAWRCGKTQDGLMLHSSHLFSNPFSTRQFEAGAPHTSLRVKFFACAAPARVSDSGFKFKPFETEYRDFSREHPPPVRSLTALGFHVAPSRKGQIAGLPQGAAARNGGAAGGGGVAGDLGGERERPLGDPQGTLGVLRGVTVLNATAQLQVPMAEFPEQMQSQLKSQHQQKESVQPEEESAPGGMGPETGERAGGARPAAAASSSSSSASSASPAVEGSSGVGGGGENSCALRMHTVAECRSKYDDMSLGLSRRTSEFYFYVSTMPSQEILKNCPDKGADAFKMKFDIWLYPLRSLSLLMLRDVTGASEIGLHIMQSFSQSLSHGQLAVHAHGLLDFWKRRICPSPGAYTLPLLSQWLPADQYEGLCSFFFDALDPPPDSPHGSAASASVGAQEHRALVEGLKRFVVEEPPPKKARLEGGGDMGDM</sequence>
<protein>
    <submittedName>
        <fullName evidence="2">Uncharacterized protein</fullName>
    </submittedName>
</protein>
<feature type="region of interest" description="Disordered" evidence="1">
    <location>
        <begin position="312"/>
        <end position="344"/>
    </location>
</feature>
<feature type="region of interest" description="Disordered" evidence="1">
    <location>
        <begin position="369"/>
        <end position="436"/>
    </location>
</feature>
<proteinExistence type="predicted"/>
<accession>A0A0G4F740</accession>
<feature type="compositionally biased region" description="Low complexity" evidence="1">
    <location>
        <begin position="406"/>
        <end position="430"/>
    </location>
</feature>
<feature type="compositionally biased region" description="Gly residues" evidence="1">
    <location>
        <begin position="319"/>
        <end position="330"/>
    </location>
</feature>
<dbReference type="AlphaFoldDB" id="A0A0G4F740"/>
<dbReference type="VEuPathDB" id="CryptoDB:Cvel_15560"/>
<evidence type="ECO:0000256" key="1">
    <source>
        <dbReference type="SAM" id="MobiDB-lite"/>
    </source>
</evidence>
<evidence type="ECO:0000313" key="2">
    <source>
        <dbReference type="EMBL" id="CEM08368.1"/>
    </source>
</evidence>
<dbReference type="EMBL" id="CDMZ01000172">
    <property type="protein sequence ID" value="CEM08368.1"/>
    <property type="molecule type" value="Genomic_DNA"/>
</dbReference>
<name>A0A0G4F740_9ALVE</name>
<organism evidence="2">
    <name type="scientific">Chromera velia CCMP2878</name>
    <dbReference type="NCBI Taxonomy" id="1169474"/>
    <lineage>
        <taxon>Eukaryota</taxon>
        <taxon>Sar</taxon>
        <taxon>Alveolata</taxon>
        <taxon>Colpodellida</taxon>
        <taxon>Chromeraceae</taxon>
        <taxon>Chromera</taxon>
    </lineage>
</organism>
<feature type="compositionally biased region" description="Low complexity" evidence="1">
    <location>
        <begin position="369"/>
        <end position="378"/>
    </location>
</feature>